<dbReference type="Gene3D" id="3.30.2320.30">
    <property type="entry name" value="ATP synthase, E subunit, C-terminal"/>
    <property type="match status" value="1"/>
</dbReference>
<evidence type="ECO:0000313" key="10">
    <source>
        <dbReference type="EMBL" id="CEL25515.1"/>
    </source>
</evidence>
<dbReference type="InterPro" id="IPR038495">
    <property type="entry name" value="ATPase_E_C"/>
</dbReference>
<keyword evidence="6 7" id="KW-0066">ATP synthesis</keyword>
<dbReference type="InterPro" id="IPR028987">
    <property type="entry name" value="ATP_synth_B-like_membr_sf"/>
</dbReference>
<dbReference type="Gene3D" id="1.20.5.620">
    <property type="entry name" value="F1F0 ATP synthase subunit B, membrane domain"/>
    <property type="match status" value="1"/>
</dbReference>
<proteinExistence type="inferred from homology"/>
<dbReference type="EMBL" id="LN734822">
    <property type="protein sequence ID" value="CEL25515.1"/>
    <property type="molecule type" value="Genomic_DNA"/>
</dbReference>
<keyword evidence="5 7" id="KW-0472">Membrane</keyword>
<dbReference type="GO" id="GO:0046961">
    <property type="term" value="F:proton-transporting ATPase activity, rotational mechanism"/>
    <property type="evidence" value="ECO:0007669"/>
    <property type="project" value="InterPro"/>
</dbReference>
<comment type="function">
    <text evidence="7">Component of the A-type ATP synthase that produces ATP from ADP in the presence of a proton gradient across the membrane.</text>
</comment>
<sequence length="207" mass="22744">MSAGTEKIVSSIMSDAQIKAESILAEAEKEKESILSEGEAQAVAEKEKILENAEKQAQMRYQQIISEAKMNSRRMELEAREEVIEEAFKKAEDKLKELASSDASEYKTSLEKVIIEAGTEIGGGDMVVLVKESDVTKIKSSIPSIEKSISDKTGTPTKLEMGENINTIGGAILKTKNGEIEVNNTIEARMLRFKKSLRSEVAGILFK</sequence>
<dbReference type="AlphaFoldDB" id="A0A089ZC86"/>
<keyword evidence="7" id="KW-1003">Cell membrane</keyword>
<dbReference type="GO" id="GO:0046933">
    <property type="term" value="F:proton-transporting ATP synthase activity, rotational mechanism"/>
    <property type="evidence" value="ECO:0007669"/>
    <property type="project" value="UniProtKB-UniRule"/>
</dbReference>
<evidence type="ECO:0000256" key="5">
    <source>
        <dbReference type="ARBA" id="ARBA00023136"/>
    </source>
</evidence>
<dbReference type="GO" id="GO:0005886">
    <property type="term" value="C:plasma membrane"/>
    <property type="evidence" value="ECO:0007669"/>
    <property type="project" value="UniProtKB-SubCell"/>
</dbReference>
<comment type="subcellular location">
    <subcellularLocation>
        <location evidence="7">Cell membrane</location>
        <topology evidence="7">Peripheral membrane protein</topology>
    </subcellularLocation>
</comment>
<dbReference type="Proteomes" id="UP000062768">
    <property type="component" value="Chromosome I"/>
</dbReference>
<dbReference type="KEGG" id="mfc:BRM9_0834"/>
<comment type="subunit">
    <text evidence="7">Has multiple subunits with at least A(3), B(3), C, D, E, F, H, I and proteolipid K(x).</text>
</comment>
<dbReference type="Pfam" id="PF01991">
    <property type="entry name" value="vATP-synt_E"/>
    <property type="match status" value="1"/>
</dbReference>
<dbReference type="OrthoDB" id="4691at2157"/>
<dbReference type="GO" id="GO:0042777">
    <property type="term" value="P:proton motive force-driven plasma membrane ATP synthesis"/>
    <property type="evidence" value="ECO:0007669"/>
    <property type="project" value="UniProtKB-UniRule"/>
</dbReference>
<dbReference type="EMBL" id="JADIIL010000037">
    <property type="protein sequence ID" value="MBF4475871.1"/>
    <property type="molecule type" value="Genomic_DNA"/>
</dbReference>
<keyword evidence="4 7" id="KW-0406">Ion transport</keyword>
<dbReference type="GO" id="GO:0033178">
    <property type="term" value="C:proton-transporting two-sector ATPase complex, catalytic domain"/>
    <property type="evidence" value="ECO:0007669"/>
    <property type="project" value="InterPro"/>
</dbReference>
<dbReference type="PATRIC" id="fig|2162.10.peg.1962"/>
<evidence type="ECO:0000256" key="6">
    <source>
        <dbReference type="ARBA" id="ARBA00023310"/>
    </source>
</evidence>
<keyword evidence="8" id="KW-0175">Coiled coil</keyword>
<dbReference type="Proteomes" id="UP000606900">
    <property type="component" value="Unassembled WGS sequence"/>
</dbReference>
<evidence type="ECO:0000256" key="4">
    <source>
        <dbReference type="ARBA" id="ARBA00023065"/>
    </source>
</evidence>
<evidence type="ECO:0000256" key="8">
    <source>
        <dbReference type="SAM" id="Coils"/>
    </source>
</evidence>
<keyword evidence="13" id="KW-1185">Reference proteome</keyword>
<evidence type="ECO:0000313" key="11">
    <source>
        <dbReference type="EMBL" id="MBF4475871.1"/>
    </source>
</evidence>
<dbReference type="SUPFAM" id="SSF81573">
    <property type="entry name" value="F1F0 ATP synthase subunit B, membrane domain"/>
    <property type="match status" value="1"/>
</dbReference>
<gene>
    <name evidence="7 10" type="primary">atpE</name>
    <name evidence="9" type="ORF">BRM9_0834</name>
    <name evidence="11" type="ORF">ISP06_10455</name>
    <name evidence="10" type="ORF">MB9_1887</name>
</gene>
<evidence type="ECO:0000313" key="12">
    <source>
        <dbReference type="Proteomes" id="UP000029661"/>
    </source>
</evidence>
<dbReference type="HAMAP" id="MF_00311">
    <property type="entry name" value="ATP_synth_E_arch"/>
    <property type="match status" value="1"/>
</dbReference>
<dbReference type="RefSeq" id="WP_048084916.1">
    <property type="nucleotide sequence ID" value="NZ_CP006933.1"/>
</dbReference>
<feature type="coiled-coil region" evidence="8">
    <location>
        <begin position="36"/>
        <end position="101"/>
    </location>
</feature>
<keyword evidence="2 7" id="KW-0813">Transport</keyword>
<evidence type="ECO:0000256" key="1">
    <source>
        <dbReference type="ARBA" id="ARBA00005901"/>
    </source>
</evidence>
<dbReference type="PANTHER" id="PTHR45715">
    <property type="entry name" value="ATPASE H+-TRANSPORTING V1 SUBUNIT E1A-RELATED"/>
    <property type="match status" value="1"/>
</dbReference>
<reference evidence="9" key="1">
    <citation type="submission" date="2013-12" db="EMBL/GenBank/DDBJ databases">
        <title>The complete genome sequence of Methanobacterium sp. BRM9.</title>
        <authorList>
            <consortium name="Pastoral Greenhouse Gas Research Consortium"/>
            <person name="Kelly W.J."/>
            <person name="Leahy S.C."/>
            <person name="Perry R."/>
            <person name="Li D."/>
            <person name="Altermann E."/>
            <person name="Lambie S.C."/>
            <person name="Attwood G.T."/>
        </authorList>
    </citation>
    <scope>NUCLEOTIDE SEQUENCE [LARGE SCALE GENOMIC DNA]</scope>
    <source>
        <strain evidence="9">BRM9</strain>
    </source>
</reference>
<evidence type="ECO:0000256" key="7">
    <source>
        <dbReference type="HAMAP-Rule" id="MF_00311"/>
    </source>
</evidence>
<comment type="similarity">
    <text evidence="1 7">Belongs to the V-ATPase E subunit family.</text>
</comment>
<evidence type="ECO:0000256" key="2">
    <source>
        <dbReference type="ARBA" id="ARBA00022448"/>
    </source>
</evidence>
<dbReference type="STRING" id="2162.BRM9_0834"/>
<keyword evidence="3 7" id="KW-0375">Hydrogen ion transport</keyword>
<reference evidence="11" key="3">
    <citation type="submission" date="2020-10" db="EMBL/GenBank/DDBJ databases">
        <title>Dehalococcoides mccartyi of a TCE/Cr reducing biochatode.</title>
        <authorList>
            <person name="Matturro B."/>
        </authorList>
    </citation>
    <scope>NUCLEOTIDE SEQUENCE</scope>
    <source>
        <strain evidence="11">Bin2</strain>
    </source>
</reference>
<dbReference type="SUPFAM" id="SSF160527">
    <property type="entry name" value="V-type ATPase subunit E-like"/>
    <property type="match status" value="1"/>
</dbReference>
<dbReference type="Proteomes" id="UP000029661">
    <property type="component" value="Chromosome"/>
</dbReference>
<protein>
    <recommendedName>
        <fullName evidence="7">A-type ATP synthase subunit E</fullName>
    </recommendedName>
</protein>
<dbReference type="InterPro" id="IPR002842">
    <property type="entry name" value="ATPase_V1_Esu"/>
</dbReference>
<evidence type="ECO:0000313" key="9">
    <source>
        <dbReference type="EMBL" id="AIS31652.1"/>
    </source>
</evidence>
<evidence type="ECO:0000256" key="3">
    <source>
        <dbReference type="ARBA" id="ARBA00022781"/>
    </source>
</evidence>
<organism evidence="9 12">
    <name type="scientific">Methanobacterium formicicum</name>
    <dbReference type="NCBI Taxonomy" id="2162"/>
    <lineage>
        <taxon>Archaea</taxon>
        <taxon>Methanobacteriati</taxon>
        <taxon>Methanobacteriota</taxon>
        <taxon>Methanomada group</taxon>
        <taxon>Methanobacteria</taxon>
        <taxon>Methanobacteriales</taxon>
        <taxon>Methanobacteriaceae</taxon>
        <taxon>Methanobacterium</taxon>
    </lineage>
</organism>
<dbReference type="GO" id="GO:0005524">
    <property type="term" value="F:ATP binding"/>
    <property type="evidence" value="ECO:0007669"/>
    <property type="project" value="UniProtKB-UniRule"/>
</dbReference>
<evidence type="ECO:0000313" key="13">
    <source>
        <dbReference type="Proteomes" id="UP000062768"/>
    </source>
</evidence>
<name>A0A089ZC86_METFO</name>
<dbReference type="EMBL" id="CP006933">
    <property type="protein sequence ID" value="AIS31652.1"/>
    <property type="molecule type" value="Genomic_DNA"/>
</dbReference>
<accession>A0A089ZC86</accession>
<reference evidence="10" key="2">
    <citation type="submission" date="2014-09" db="EMBL/GenBank/DDBJ databases">
        <authorList>
            <person name="Bishop-Lilly K.A."/>
            <person name="Broomall S.M."/>
            <person name="Chain P.S."/>
            <person name="Chertkov O."/>
            <person name="Coyne S.R."/>
            <person name="Daligault H.E."/>
            <person name="Davenport K.W."/>
            <person name="Erkkila T."/>
            <person name="Frey K.G."/>
            <person name="Gibbons H.S."/>
            <person name="Gu W."/>
            <person name="Jaissle J."/>
            <person name="Johnson S.L."/>
            <person name="Koroleva G.I."/>
            <person name="Ladner J.T."/>
            <person name="Lo C.-C."/>
            <person name="Minogue T.D."/>
            <person name="Munk C."/>
            <person name="Palacios G.F."/>
            <person name="Redden C.L."/>
            <person name="Rosenzweig C.N."/>
            <person name="Scholz M.B."/>
            <person name="Teshima H."/>
            <person name="Xu Y."/>
        </authorList>
    </citation>
    <scope>NUCLEOTIDE SEQUENCE</scope>
    <source>
        <strain evidence="10">Mb9</strain>
    </source>
</reference>
<dbReference type="GeneID" id="26740122"/>